<evidence type="ECO:0000256" key="3">
    <source>
        <dbReference type="SAM" id="SignalP"/>
    </source>
</evidence>
<evidence type="ECO:0000259" key="4">
    <source>
        <dbReference type="PROSITE" id="PS50983"/>
    </source>
</evidence>
<feature type="signal peptide" evidence="3">
    <location>
        <begin position="1"/>
        <end position="27"/>
    </location>
</feature>
<dbReference type="EMBL" id="JAJEQN010000001">
    <property type="protein sequence ID" value="MCC2220120.1"/>
    <property type="molecule type" value="Genomic_DNA"/>
</dbReference>
<keyword evidence="3" id="KW-0732">Signal</keyword>
<dbReference type="PANTHER" id="PTHR30535:SF34">
    <property type="entry name" value="MOLYBDATE-BINDING PROTEIN MOLA"/>
    <property type="match status" value="1"/>
</dbReference>
<keyword evidence="6" id="KW-1185">Reference proteome</keyword>
<evidence type="ECO:0000256" key="2">
    <source>
        <dbReference type="SAM" id="MobiDB-lite"/>
    </source>
</evidence>
<evidence type="ECO:0000256" key="1">
    <source>
        <dbReference type="ARBA" id="ARBA00008814"/>
    </source>
</evidence>
<dbReference type="GO" id="GO:0071281">
    <property type="term" value="P:cellular response to iron ion"/>
    <property type="evidence" value="ECO:0007669"/>
    <property type="project" value="TreeGrafter"/>
</dbReference>
<organism evidence="5 6">
    <name type="scientific">Anthropogastromicrobium aceti</name>
    <dbReference type="NCBI Taxonomy" id="2981768"/>
    <lineage>
        <taxon>Bacteria</taxon>
        <taxon>Bacillati</taxon>
        <taxon>Bacillota</taxon>
        <taxon>Clostridia</taxon>
        <taxon>Lachnospirales</taxon>
        <taxon>Lachnospiraceae</taxon>
        <taxon>Anthropogastromicrobium</taxon>
    </lineage>
</organism>
<comment type="caution">
    <text evidence="5">The sequence shown here is derived from an EMBL/GenBank/DDBJ whole genome shotgun (WGS) entry which is preliminary data.</text>
</comment>
<dbReference type="AlphaFoldDB" id="A0AAE3JAE1"/>
<feature type="chain" id="PRO_5041956735" evidence="3">
    <location>
        <begin position="28"/>
        <end position="380"/>
    </location>
</feature>
<reference evidence="5 6" key="1">
    <citation type="submission" date="2021-10" db="EMBL/GenBank/DDBJ databases">
        <title>Anaerobic single-cell dispensing facilitates the cultivation of human gut bacteria.</title>
        <authorList>
            <person name="Afrizal A."/>
        </authorList>
    </citation>
    <scope>NUCLEOTIDE SEQUENCE [LARGE SCALE GENOMIC DNA]</scope>
    <source>
        <strain evidence="5 6">CLA-AA-H224</strain>
    </source>
</reference>
<sequence>MKNTKFQAVIMAGAMAASALSSVSVFAEQTTSEAETESVVESKEESTEGKFVLEYPEDMQELGYTDPIVLDEVPERVVSLSTAPVLALYELGVNLVGIPNSMVVTWPEDLKESTETVSFSVMSPDDFDYESVVDLDPDLVLLAYNGADTAGKTLESLGIPVYYLYAGHTVPYESIVGQTNALIDAFAVDEESKEAGEKIQARFEALDKNVEAAKEAFEGKSVMVLQSSGDAHYIQTENGTLGSMAKMIGFENVYTNDQSSMVQLDYEQALDYDPDIVMCVGAEDAEGHKELMETAFAQNPEYWNSIPAIAEGRVLYLPVSYVSTAGINVVDCINELIGTVADFYGIEVETISVDEDASEEGTSEAVSEDAEESTSEAETK</sequence>
<dbReference type="Pfam" id="PF01497">
    <property type="entry name" value="Peripla_BP_2"/>
    <property type="match status" value="1"/>
</dbReference>
<dbReference type="RefSeq" id="WP_308730815.1">
    <property type="nucleotide sequence ID" value="NZ_JAJEQN010000001.1"/>
</dbReference>
<dbReference type="PROSITE" id="PS50983">
    <property type="entry name" value="FE_B12_PBP"/>
    <property type="match status" value="1"/>
</dbReference>
<feature type="domain" description="Fe/B12 periplasmic-binding" evidence="4">
    <location>
        <begin position="76"/>
        <end position="344"/>
    </location>
</feature>
<feature type="region of interest" description="Disordered" evidence="2">
    <location>
        <begin position="354"/>
        <end position="380"/>
    </location>
</feature>
<dbReference type="Proteomes" id="UP001198200">
    <property type="component" value="Unassembled WGS sequence"/>
</dbReference>
<dbReference type="PANTHER" id="PTHR30535">
    <property type="entry name" value="VITAMIN B12-BINDING PROTEIN"/>
    <property type="match status" value="1"/>
</dbReference>
<accession>A0AAE3JAE1</accession>
<dbReference type="Gene3D" id="3.40.50.1980">
    <property type="entry name" value="Nitrogenase molybdenum iron protein domain"/>
    <property type="match status" value="2"/>
</dbReference>
<gene>
    <name evidence="5" type="ORF">LKD48_00455</name>
</gene>
<comment type="similarity">
    <text evidence="1">Belongs to the bacterial solute-binding protein 8 family.</text>
</comment>
<dbReference type="InterPro" id="IPR050902">
    <property type="entry name" value="ABC_Transporter_SBP"/>
</dbReference>
<evidence type="ECO:0000313" key="6">
    <source>
        <dbReference type="Proteomes" id="UP001198200"/>
    </source>
</evidence>
<dbReference type="SUPFAM" id="SSF53807">
    <property type="entry name" value="Helical backbone' metal receptor"/>
    <property type="match status" value="1"/>
</dbReference>
<protein>
    <submittedName>
        <fullName evidence="5">ABC transporter substrate-binding protein</fullName>
    </submittedName>
</protein>
<evidence type="ECO:0000313" key="5">
    <source>
        <dbReference type="EMBL" id="MCC2220120.1"/>
    </source>
</evidence>
<name>A0AAE3JAE1_9FIRM</name>
<proteinExistence type="inferred from homology"/>
<dbReference type="InterPro" id="IPR002491">
    <property type="entry name" value="ABC_transptr_periplasmic_BD"/>
</dbReference>